<evidence type="ECO:0000256" key="6">
    <source>
        <dbReference type="ARBA" id="ARBA00022692"/>
    </source>
</evidence>
<evidence type="ECO:0000256" key="1">
    <source>
        <dbReference type="ARBA" id="ARBA00004141"/>
    </source>
</evidence>
<feature type="transmembrane region" description="Helical" evidence="14">
    <location>
        <begin position="51"/>
        <end position="72"/>
    </location>
</feature>
<evidence type="ECO:0000256" key="4">
    <source>
        <dbReference type="ARBA" id="ARBA00022475"/>
    </source>
</evidence>
<evidence type="ECO:0000256" key="2">
    <source>
        <dbReference type="ARBA" id="ARBA00006704"/>
    </source>
</evidence>
<evidence type="ECO:0000256" key="13">
    <source>
        <dbReference type="ARBA" id="ARBA00025198"/>
    </source>
</evidence>
<accession>A0A1F6D8K1</accession>
<comment type="similarity">
    <text evidence="2 14">Belongs to the ATPase C chain family.</text>
</comment>
<keyword evidence="12 14" id="KW-0066">ATP synthesis</keyword>
<evidence type="ECO:0000256" key="3">
    <source>
        <dbReference type="ARBA" id="ARBA00022448"/>
    </source>
</evidence>
<evidence type="ECO:0000256" key="14">
    <source>
        <dbReference type="HAMAP-Rule" id="MF_01396"/>
    </source>
</evidence>
<evidence type="ECO:0000256" key="12">
    <source>
        <dbReference type="ARBA" id="ARBA00023310"/>
    </source>
</evidence>
<keyword evidence="5 14" id="KW-0138">CF(0)</keyword>
<feature type="site" description="Reversibly protonated during proton transport" evidence="14">
    <location>
        <position position="59"/>
    </location>
</feature>
<comment type="caution">
    <text evidence="16">The sequence shown here is derived from an EMBL/GenBank/DDBJ whole genome shotgun (WGS) entry which is preliminary data.</text>
</comment>
<keyword evidence="4 14" id="KW-1003">Cell membrane</keyword>
<dbReference type="GO" id="GO:0045259">
    <property type="term" value="C:proton-transporting ATP synthase complex"/>
    <property type="evidence" value="ECO:0007669"/>
    <property type="project" value="UniProtKB-KW"/>
</dbReference>
<evidence type="ECO:0000256" key="10">
    <source>
        <dbReference type="ARBA" id="ARBA00023121"/>
    </source>
</evidence>
<evidence type="ECO:0000259" key="15">
    <source>
        <dbReference type="Pfam" id="PF00137"/>
    </source>
</evidence>
<dbReference type="GO" id="GO:0046933">
    <property type="term" value="F:proton-transporting ATP synthase activity, rotational mechanism"/>
    <property type="evidence" value="ECO:0007669"/>
    <property type="project" value="UniProtKB-UniRule"/>
</dbReference>
<dbReference type="PANTHER" id="PTHR10031">
    <property type="entry name" value="ATP SYNTHASE LIPID-BINDING PROTEIN, MITOCHONDRIAL"/>
    <property type="match status" value="1"/>
</dbReference>
<protein>
    <recommendedName>
        <fullName evidence="14">ATP synthase subunit c</fullName>
    </recommendedName>
    <alternativeName>
        <fullName evidence="14">ATP synthase F(0) sector subunit c</fullName>
    </alternativeName>
    <alternativeName>
        <fullName evidence="14">F-type ATPase subunit c</fullName>
        <shortName evidence="14">F-ATPase subunit c</shortName>
    </alternativeName>
    <alternativeName>
        <fullName evidence="14">Lipid-binding protein</fullName>
    </alternativeName>
</protein>
<name>A0A1F6D8K1_9BACT</name>
<dbReference type="GO" id="GO:0033177">
    <property type="term" value="C:proton-transporting two-sector ATPase complex, proton-transporting domain"/>
    <property type="evidence" value="ECO:0007669"/>
    <property type="project" value="InterPro"/>
</dbReference>
<dbReference type="InterPro" id="IPR000454">
    <property type="entry name" value="ATP_synth_F0_csu"/>
</dbReference>
<comment type="function">
    <text evidence="14">Key component of the F(0) channel; it plays a direct role in translocation across the membrane. A homomeric c-ring of between 10-14 subunits forms the central stalk rotor element with the F(1) delta and epsilon subunits.</text>
</comment>
<gene>
    <name evidence="14" type="primary">atpE</name>
    <name evidence="16" type="ORF">A2765_04985</name>
</gene>
<dbReference type="Gene3D" id="1.20.20.10">
    <property type="entry name" value="F1F0 ATP synthase subunit C"/>
    <property type="match status" value="1"/>
</dbReference>
<keyword evidence="10 14" id="KW-0446">Lipid-binding</keyword>
<dbReference type="GO" id="GO:0005886">
    <property type="term" value="C:plasma membrane"/>
    <property type="evidence" value="ECO:0007669"/>
    <property type="project" value="UniProtKB-SubCell"/>
</dbReference>
<dbReference type="InterPro" id="IPR002379">
    <property type="entry name" value="ATPase_proteolipid_c-like_dom"/>
</dbReference>
<dbReference type="AlphaFoldDB" id="A0A1F6D8K1"/>
<dbReference type="GO" id="GO:0008289">
    <property type="term" value="F:lipid binding"/>
    <property type="evidence" value="ECO:0007669"/>
    <property type="project" value="UniProtKB-KW"/>
</dbReference>
<evidence type="ECO:0000256" key="5">
    <source>
        <dbReference type="ARBA" id="ARBA00022547"/>
    </source>
</evidence>
<keyword evidence="6 14" id="KW-0812">Transmembrane</keyword>
<proteinExistence type="inferred from homology"/>
<keyword evidence="8 14" id="KW-1133">Transmembrane helix</keyword>
<evidence type="ECO:0000313" key="16">
    <source>
        <dbReference type="EMBL" id="OGG57758.1"/>
    </source>
</evidence>
<dbReference type="PANTHER" id="PTHR10031:SF0">
    <property type="entry name" value="ATPASE PROTEIN 9"/>
    <property type="match status" value="1"/>
</dbReference>
<dbReference type="InterPro" id="IPR038662">
    <property type="entry name" value="ATP_synth_F0_csu_sf"/>
</dbReference>
<dbReference type="Proteomes" id="UP000176377">
    <property type="component" value="Unassembled WGS sequence"/>
</dbReference>
<evidence type="ECO:0000256" key="11">
    <source>
        <dbReference type="ARBA" id="ARBA00023136"/>
    </source>
</evidence>
<dbReference type="FunFam" id="1.20.20.10:FF:000004">
    <property type="entry name" value="ATP synthase subunit c"/>
    <property type="match status" value="1"/>
</dbReference>
<dbReference type="CDD" id="cd18121">
    <property type="entry name" value="ATP-synt_Fo_c"/>
    <property type="match status" value="1"/>
</dbReference>
<feature type="domain" description="V-ATPase proteolipid subunit C-like" evidence="15">
    <location>
        <begin position="9"/>
        <end position="72"/>
    </location>
</feature>
<dbReference type="InterPro" id="IPR005953">
    <property type="entry name" value="ATP_synth_csu_bac/chlpt"/>
</dbReference>
<dbReference type="SUPFAM" id="SSF81333">
    <property type="entry name" value="F1F0 ATP synthase subunit C"/>
    <property type="match status" value="1"/>
</dbReference>
<dbReference type="EMBL" id="MFLA01000045">
    <property type="protein sequence ID" value="OGG57758.1"/>
    <property type="molecule type" value="Genomic_DNA"/>
</dbReference>
<comment type="function">
    <text evidence="13 14">F(1)F(0) ATP synthase produces ATP from ADP in the presence of a proton or sodium gradient. F-type ATPases consist of two structural domains, F(1) containing the extramembraneous catalytic core and F(0) containing the membrane proton channel, linked together by a central stalk and a peripheral stalk. During catalysis, ATP synthesis in the catalytic domain of F(1) is coupled via a rotary mechanism of the central stalk subunits to proton translocation.</text>
</comment>
<dbReference type="InterPro" id="IPR035921">
    <property type="entry name" value="F/V-ATP_Csub_sf"/>
</dbReference>
<sequence length="75" mass="7528">MDLEVAKTLGMAIAVGLGVIGPGIGLGLLVGKALEAIGRNPEASGKITSTMFIGIAVTDALAIFALVIGFIIKFT</sequence>
<organism evidence="16 17">
    <name type="scientific">Candidatus Kaiserbacteria bacterium RIFCSPHIGHO2_01_FULL_56_24</name>
    <dbReference type="NCBI Taxonomy" id="1798487"/>
    <lineage>
        <taxon>Bacteria</taxon>
        <taxon>Candidatus Kaiseribacteriota</taxon>
    </lineage>
</organism>
<feature type="transmembrane region" description="Helical" evidence="14">
    <location>
        <begin position="12"/>
        <end position="30"/>
    </location>
</feature>
<keyword evidence="7 14" id="KW-0375">Hydrogen ion transport</keyword>
<dbReference type="Pfam" id="PF00137">
    <property type="entry name" value="ATP-synt_C"/>
    <property type="match status" value="1"/>
</dbReference>
<evidence type="ECO:0000256" key="7">
    <source>
        <dbReference type="ARBA" id="ARBA00022781"/>
    </source>
</evidence>
<dbReference type="PROSITE" id="PS00605">
    <property type="entry name" value="ATPASE_C"/>
    <property type="match status" value="1"/>
</dbReference>
<dbReference type="InterPro" id="IPR020537">
    <property type="entry name" value="ATP_synth_F0_csu_DDCD_BS"/>
</dbReference>
<evidence type="ECO:0000313" key="17">
    <source>
        <dbReference type="Proteomes" id="UP000176377"/>
    </source>
</evidence>
<comment type="subcellular location">
    <subcellularLocation>
        <location evidence="14">Cell membrane</location>
        <topology evidence="14">Multi-pass membrane protein</topology>
    </subcellularLocation>
    <subcellularLocation>
        <location evidence="1">Membrane</location>
        <topology evidence="1">Multi-pass membrane protein</topology>
    </subcellularLocation>
</comment>
<keyword evidence="9 14" id="KW-0406">Ion transport</keyword>
<keyword evidence="11 14" id="KW-0472">Membrane</keyword>
<evidence type="ECO:0000256" key="9">
    <source>
        <dbReference type="ARBA" id="ARBA00023065"/>
    </source>
</evidence>
<dbReference type="NCBIfam" id="TIGR01260">
    <property type="entry name" value="ATP_synt_c"/>
    <property type="match status" value="1"/>
</dbReference>
<dbReference type="PRINTS" id="PR00124">
    <property type="entry name" value="ATPASEC"/>
</dbReference>
<dbReference type="HAMAP" id="MF_01396">
    <property type="entry name" value="ATP_synth_c_bact"/>
    <property type="match status" value="1"/>
</dbReference>
<evidence type="ECO:0000256" key="8">
    <source>
        <dbReference type="ARBA" id="ARBA00022989"/>
    </source>
</evidence>
<reference evidence="16 17" key="1">
    <citation type="journal article" date="2016" name="Nat. Commun.">
        <title>Thousands of microbial genomes shed light on interconnected biogeochemical processes in an aquifer system.</title>
        <authorList>
            <person name="Anantharaman K."/>
            <person name="Brown C.T."/>
            <person name="Hug L.A."/>
            <person name="Sharon I."/>
            <person name="Castelle C.J."/>
            <person name="Probst A.J."/>
            <person name="Thomas B.C."/>
            <person name="Singh A."/>
            <person name="Wilkins M.J."/>
            <person name="Karaoz U."/>
            <person name="Brodie E.L."/>
            <person name="Williams K.H."/>
            <person name="Hubbard S.S."/>
            <person name="Banfield J.F."/>
        </authorList>
    </citation>
    <scope>NUCLEOTIDE SEQUENCE [LARGE SCALE GENOMIC DNA]</scope>
</reference>
<keyword evidence="3 14" id="KW-0813">Transport</keyword>